<reference evidence="1 2" key="1">
    <citation type="submission" date="2016-05" db="EMBL/GenBank/DDBJ databases">
        <title>Compelete Genome Sequence of Bacteriochlorophyll-Synthesizing Bacterium Porphyrobacter neustonensis DSM 9434.</title>
        <authorList>
            <person name="Shi X.-L."/>
            <person name="Wu Y.-H."/>
            <person name="Cheng H."/>
            <person name="Xu L."/>
            <person name="Zhang X.-Q."/>
            <person name="Wang C.-S."/>
            <person name="Xu X.-W."/>
        </authorList>
    </citation>
    <scope>NUCLEOTIDE SEQUENCE [LARGE SCALE GENOMIC DNA]</scope>
    <source>
        <strain evidence="1 2">DSM 9434</strain>
    </source>
</reference>
<dbReference type="OrthoDB" id="7325958at2"/>
<sequence>MTNLSSPRRQAGLGRQFALAVALATGTAVLAVPGFTGAALAQKKKKDEPAEAKAKFTPAFVKAYQGVETALKAPSPDYAALKPQVMALVPLAATPDDKQALGGMIYNLGITSKDYPLQLQGAEMMLASGKVAPENAGRFNVVASQVANELKQYDKARTYLQNAINLNYSTPTASVQDLQLSLAELYFAEGRNAEGIKYLTDLIDSLRAEGKPVGAKLYGRGISIAYRNEMVPQIYGLVQNWVVDFPTTENWRDAINLTRNLNDYDGAVLLDLLRLGKKVGALKEKNDYIFYIESADPRRLPFEVKAVIDEANASGVIAKGSDSWVDEQAKAAAGLIAQDRAALPTLERDANAGAAKLRTIIAAGDTFLSYGEYAKAAGFYEKSLTLPDVDRDLALTRLGIAQIGSGNTDMALATFAKVQGSRAPVAMLWSTYAKQQAKAGMAGGATTN</sequence>
<proteinExistence type="predicted"/>
<evidence type="ECO:0008006" key="3">
    <source>
        <dbReference type="Google" id="ProtNLM"/>
    </source>
</evidence>
<dbReference type="STRING" id="1112.A9D12_12390"/>
<dbReference type="Gene3D" id="1.25.40.10">
    <property type="entry name" value="Tetratricopeptide repeat domain"/>
    <property type="match status" value="1"/>
</dbReference>
<dbReference type="Proteomes" id="UP000078263">
    <property type="component" value="Chromosome"/>
</dbReference>
<gene>
    <name evidence="1" type="ORF">A9D12_12390</name>
</gene>
<accession>A0A192D6W2</accession>
<dbReference type="KEGG" id="pns:A9D12_12390"/>
<dbReference type="EMBL" id="CP016033">
    <property type="protein sequence ID" value="ANK13607.1"/>
    <property type="molecule type" value="Genomic_DNA"/>
</dbReference>
<keyword evidence="2" id="KW-1185">Reference proteome</keyword>
<evidence type="ECO:0000313" key="2">
    <source>
        <dbReference type="Proteomes" id="UP000078263"/>
    </source>
</evidence>
<dbReference type="InterPro" id="IPR011990">
    <property type="entry name" value="TPR-like_helical_dom_sf"/>
</dbReference>
<organism evidence="1 2">
    <name type="scientific">Erythrobacter neustonensis</name>
    <dbReference type="NCBI Taxonomy" id="1112"/>
    <lineage>
        <taxon>Bacteria</taxon>
        <taxon>Pseudomonadati</taxon>
        <taxon>Pseudomonadota</taxon>
        <taxon>Alphaproteobacteria</taxon>
        <taxon>Sphingomonadales</taxon>
        <taxon>Erythrobacteraceae</taxon>
        <taxon>Erythrobacter/Porphyrobacter group</taxon>
        <taxon>Erythrobacter</taxon>
    </lineage>
</organism>
<dbReference type="RefSeq" id="WP_068352285.1">
    <property type="nucleotide sequence ID" value="NZ_CP016033.1"/>
</dbReference>
<dbReference type="AlphaFoldDB" id="A0A192D6W2"/>
<protein>
    <recommendedName>
        <fullName evidence="3">Tetratricopeptide repeat protein</fullName>
    </recommendedName>
</protein>
<evidence type="ECO:0000313" key="1">
    <source>
        <dbReference type="EMBL" id="ANK13607.1"/>
    </source>
</evidence>
<name>A0A192D6W2_9SPHN</name>
<dbReference type="SUPFAM" id="SSF48452">
    <property type="entry name" value="TPR-like"/>
    <property type="match status" value="1"/>
</dbReference>